<protein>
    <submittedName>
        <fullName evidence="2">Uncharacterized protein</fullName>
    </submittedName>
</protein>
<organism evidence="2 3">
    <name type="scientific">Angustibacter aerolatus</name>
    <dbReference type="NCBI Taxonomy" id="1162965"/>
    <lineage>
        <taxon>Bacteria</taxon>
        <taxon>Bacillati</taxon>
        <taxon>Actinomycetota</taxon>
        <taxon>Actinomycetes</taxon>
        <taxon>Kineosporiales</taxon>
        <taxon>Kineosporiaceae</taxon>
    </lineage>
</organism>
<gene>
    <name evidence="2" type="ORF">GCM10025868_18100</name>
</gene>
<evidence type="ECO:0000313" key="3">
    <source>
        <dbReference type="Proteomes" id="UP001157017"/>
    </source>
</evidence>
<keyword evidence="3" id="KW-1185">Reference proteome</keyword>
<proteinExistence type="predicted"/>
<evidence type="ECO:0000256" key="1">
    <source>
        <dbReference type="SAM" id="MobiDB-lite"/>
    </source>
</evidence>
<sequence>MAGPTAAERARGLGTAISPTSGLALRGLRDGVADVEVGDEGAQPVPDRLPLAVGRSC</sequence>
<reference evidence="3" key="1">
    <citation type="journal article" date="2019" name="Int. J. Syst. Evol. Microbiol.">
        <title>The Global Catalogue of Microorganisms (GCM) 10K type strain sequencing project: providing services to taxonomists for standard genome sequencing and annotation.</title>
        <authorList>
            <consortium name="The Broad Institute Genomics Platform"/>
            <consortium name="The Broad Institute Genome Sequencing Center for Infectious Disease"/>
            <person name="Wu L."/>
            <person name="Ma J."/>
        </authorList>
    </citation>
    <scope>NUCLEOTIDE SEQUENCE [LARGE SCALE GENOMIC DNA]</scope>
    <source>
        <strain evidence="3">NBRC 108730</strain>
    </source>
</reference>
<name>A0ABQ6JIB3_9ACTN</name>
<feature type="region of interest" description="Disordered" evidence="1">
    <location>
        <begin position="38"/>
        <end position="57"/>
    </location>
</feature>
<feature type="region of interest" description="Disordered" evidence="1">
    <location>
        <begin position="1"/>
        <end position="20"/>
    </location>
</feature>
<comment type="caution">
    <text evidence="2">The sequence shown here is derived from an EMBL/GenBank/DDBJ whole genome shotgun (WGS) entry which is preliminary data.</text>
</comment>
<accession>A0ABQ6JIB3</accession>
<dbReference type="Proteomes" id="UP001157017">
    <property type="component" value="Unassembled WGS sequence"/>
</dbReference>
<evidence type="ECO:0000313" key="2">
    <source>
        <dbReference type="EMBL" id="GMA86560.1"/>
    </source>
</evidence>
<dbReference type="EMBL" id="BSUZ01000001">
    <property type="protein sequence ID" value="GMA86560.1"/>
    <property type="molecule type" value="Genomic_DNA"/>
</dbReference>